<evidence type="ECO:0000256" key="1">
    <source>
        <dbReference type="ARBA" id="ARBA00022801"/>
    </source>
</evidence>
<organism evidence="3 4">
    <name type="scientific">Saccharopolyspora taberi</name>
    <dbReference type="NCBI Taxonomy" id="60895"/>
    <lineage>
        <taxon>Bacteria</taxon>
        <taxon>Bacillati</taxon>
        <taxon>Actinomycetota</taxon>
        <taxon>Actinomycetes</taxon>
        <taxon>Pseudonocardiales</taxon>
        <taxon>Pseudonocardiaceae</taxon>
        <taxon>Saccharopolyspora</taxon>
    </lineage>
</organism>
<reference evidence="3 4" key="1">
    <citation type="journal article" date="2019" name="Int. J. Syst. Evol. Microbiol.">
        <title>The Global Catalogue of Microorganisms (GCM) 10K type strain sequencing project: providing services to taxonomists for standard genome sequencing and annotation.</title>
        <authorList>
            <consortium name="The Broad Institute Genomics Platform"/>
            <consortium name="The Broad Institute Genome Sequencing Center for Infectious Disease"/>
            <person name="Wu L."/>
            <person name="Ma J."/>
        </authorList>
    </citation>
    <scope>NUCLEOTIDE SEQUENCE [LARGE SCALE GENOMIC DNA]</scope>
    <source>
        <strain evidence="3 4">JCM 9383</strain>
    </source>
</reference>
<name>A0ABN3VF89_9PSEU</name>
<dbReference type="InterPro" id="IPR050212">
    <property type="entry name" value="Ntdp-like"/>
</dbReference>
<dbReference type="SUPFAM" id="SSF159234">
    <property type="entry name" value="FomD-like"/>
    <property type="match status" value="1"/>
</dbReference>
<keyword evidence="4" id="KW-1185">Reference proteome</keyword>
<evidence type="ECO:0000313" key="3">
    <source>
        <dbReference type="EMBL" id="GAA2799294.1"/>
    </source>
</evidence>
<dbReference type="EMBL" id="BAAAUX010000016">
    <property type="protein sequence ID" value="GAA2799294.1"/>
    <property type="molecule type" value="Genomic_DNA"/>
</dbReference>
<dbReference type="InterPro" id="IPR035930">
    <property type="entry name" value="FomD-like_sf"/>
</dbReference>
<gene>
    <name evidence="3" type="ORF">GCM10010470_38000</name>
</gene>
<feature type="domain" description="DUF402" evidence="2">
    <location>
        <begin position="67"/>
        <end position="191"/>
    </location>
</feature>
<dbReference type="PANTHER" id="PTHR39159">
    <property type="match status" value="1"/>
</dbReference>
<sequence length="220" mass="24953">MLDMSGLGQRSLPSWNYGQEVLYRFLRLDGSMGTVHPARVLSDDGETLLCWVLPGTSIRVTTSPDGRSPRDLPMAERFGGRRVPARSTWRGTATLRMVFEHEWSSVWWFFEPDGTFRNWYVNLEMPLGRDATGVDRVDGVLDVEVFPDGHWQWKDEHEVDAAMAAGRFDLTFLTRIRAEGERMIALAKAGDFPFDGTYCDARPDPSWTLPSIPESLLIDP</sequence>
<dbReference type="RefSeq" id="WP_344681539.1">
    <property type="nucleotide sequence ID" value="NZ_BAAAUX010000016.1"/>
</dbReference>
<dbReference type="Pfam" id="PF04167">
    <property type="entry name" value="DUF402"/>
    <property type="match status" value="1"/>
</dbReference>
<dbReference type="InterPro" id="IPR007295">
    <property type="entry name" value="DUF402"/>
</dbReference>
<accession>A0ABN3VF89</accession>
<dbReference type="Proteomes" id="UP001500979">
    <property type="component" value="Unassembled WGS sequence"/>
</dbReference>
<comment type="caution">
    <text evidence="3">The sequence shown here is derived from an EMBL/GenBank/DDBJ whole genome shotgun (WGS) entry which is preliminary data.</text>
</comment>
<proteinExistence type="predicted"/>
<dbReference type="PANTHER" id="PTHR39159:SF1">
    <property type="entry name" value="UPF0374 PROTEIN YGAC"/>
    <property type="match status" value="1"/>
</dbReference>
<evidence type="ECO:0000313" key="4">
    <source>
        <dbReference type="Proteomes" id="UP001500979"/>
    </source>
</evidence>
<dbReference type="Gene3D" id="2.40.380.10">
    <property type="entry name" value="FomD-like"/>
    <property type="match status" value="1"/>
</dbReference>
<protein>
    <submittedName>
        <fullName evidence="3">DUF402 domain-containing protein</fullName>
    </submittedName>
</protein>
<keyword evidence="1" id="KW-0378">Hydrolase</keyword>
<evidence type="ECO:0000259" key="2">
    <source>
        <dbReference type="Pfam" id="PF04167"/>
    </source>
</evidence>